<dbReference type="Proteomes" id="UP001202717">
    <property type="component" value="Chromosome"/>
</dbReference>
<sequence length="262" mass="29634">MAPIKFEDKLKDKLENRTLEPTLAAWNTLADRLDKEEKTNNNTRFWWIGIAASIVGVILVTTQFYKSSTTEDVLPIVVETNTGTQSETELIPEPNPVENIVTNTALENKNTEKINATKVASASNNKTLNTQKVVKEKKNLLQEEPENVMASVQNDKTKRNDNSPVEVLSNEDLKIIEVVNVIKQLQTNESSVTDKEIDSLLKQAQREILKQRIYDETTRTVDADALLQDVEVELEQSFRDKVFKALKSSYTSVKTAVAERRN</sequence>
<keyword evidence="1" id="KW-1133">Transmembrane helix</keyword>
<accession>A0ABY7RYG3</accession>
<evidence type="ECO:0000313" key="3">
    <source>
        <dbReference type="Proteomes" id="UP001202717"/>
    </source>
</evidence>
<dbReference type="RefSeq" id="WP_249995085.1">
    <property type="nucleotide sequence ID" value="NZ_CP116221.1"/>
</dbReference>
<gene>
    <name evidence="2" type="ORF">MUN68_001470</name>
</gene>
<evidence type="ECO:0000313" key="2">
    <source>
        <dbReference type="EMBL" id="WCO02170.1"/>
    </source>
</evidence>
<organism evidence="2 3">
    <name type="scientific">Psychroserpens ponticola</name>
    <dbReference type="NCBI Taxonomy" id="2932268"/>
    <lineage>
        <taxon>Bacteria</taxon>
        <taxon>Pseudomonadati</taxon>
        <taxon>Bacteroidota</taxon>
        <taxon>Flavobacteriia</taxon>
        <taxon>Flavobacteriales</taxon>
        <taxon>Flavobacteriaceae</taxon>
        <taxon>Psychroserpens</taxon>
    </lineage>
</organism>
<keyword evidence="1" id="KW-0472">Membrane</keyword>
<keyword evidence="3" id="KW-1185">Reference proteome</keyword>
<reference evidence="2 3" key="1">
    <citation type="submission" date="2023-01" db="EMBL/GenBank/DDBJ databases">
        <title>Psychroserpens ponticola sp. nov., isolated from seawater.</title>
        <authorList>
            <person name="Kristyanto S."/>
            <person name="Jung J."/>
            <person name="Kim J.M."/>
            <person name="Jeon C.O."/>
        </authorList>
    </citation>
    <scope>NUCLEOTIDE SEQUENCE [LARGE SCALE GENOMIC DNA]</scope>
    <source>
        <strain evidence="2 3">MSW6</strain>
    </source>
</reference>
<evidence type="ECO:0000256" key="1">
    <source>
        <dbReference type="SAM" id="Phobius"/>
    </source>
</evidence>
<proteinExistence type="predicted"/>
<feature type="transmembrane region" description="Helical" evidence="1">
    <location>
        <begin position="45"/>
        <end position="65"/>
    </location>
</feature>
<evidence type="ECO:0008006" key="4">
    <source>
        <dbReference type="Google" id="ProtNLM"/>
    </source>
</evidence>
<keyword evidence="1" id="KW-0812">Transmembrane</keyword>
<protein>
    <recommendedName>
        <fullName evidence="4">Anti-sigma factor</fullName>
    </recommendedName>
</protein>
<name>A0ABY7RYG3_9FLAO</name>
<dbReference type="EMBL" id="CP116221">
    <property type="protein sequence ID" value="WCO02170.1"/>
    <property type="molecule type" value="Genomic_DNA"/>
</dbReference>